<organism evidence="3 4">
    <name type="scientific">Cryptococcus wingfieldii CBS 7118</name>
    <dbReference type="NCBI Taxonomy" id="1295528"/>
    <lineage>
        <taxon>Eukaryota</taxon>
        <taxon>Fungi</taxon>
        <taxon>Dikarya</taxon>
        <taxon>Basidiomycota</taxon>
        <taxon>Agaricomycotina</taxon>
        <taxon>Tremellomycetes</taxon>
        <taxon>Tremellales</taxon>
        <taxon>Cryptococcaceae</taxon>
        <taxon>Cryptococcus</taxon>
    </lineage>
</organism>
<dbReference type="EMBL" id="AWGH01000030">
    <property type="protein sequence ID" value="ODN86850.1"/>
    <property type="molecule type" value="Genomic_DNA"/>
</dbReference>
<evidence type="ECO:0000313" key="3">
    <source>
        <dbReference type="EMBL" id="ODN86850.1"/>
    </source>
</evidence>
<dbReference type="AlphaFoldDB" id="A0A1E3IE25"/>
<dbReference type="PROSITE" id="PS50294">
    <property type="entry name" value="WD_REPEATS_REGION"/>
    <property type="match status" value="1"/>
</dbReference>
<dbReference type="GO" id="GO:0080008">
    <property type="term" value="C:Cul4-RING E3 ubiquitin ligase complex"/>
    <property type="evidence" value="ECO:0007669"/>
    <property type="project" value="TreeGrafter"/>
</dbReference>
<gene>
    <name evidence="3" type="ORF">L198_07215</name>
</gene>
<feature type="region of interest" description="Disordered" evidence="2">
    <location>
        <begin position="1"/>
        <end position="56"/>
    </location>
</feature>
<feature type="region of interest" description="Disordered" evidence="2">
    <location>
        <begin position="661"/>
        <end position="691"/>
    </location>
</feature>
<evidence type="ECO:0000256" key="2">
    <source>
        <dbReference type="SAM" id="MobiDB-lite"/>
    </source>
</evidence>
<dbReference type="PANTHER" id="PTHR19847">
    <property type="entry name" value="DDB1- AND CUL4-ASSOCIATED FACTOR 11"/>
    <property type="match status" value="1"/>
</dbReference>
<name>A0A1E3IE25_9TREE</name>
<keyword evidence="4" id="KW-1185">Reference proteome</keyword>
<evidence type="ECO:0000313" key="4">
    <source>
        <dbReference type="Proteomes" id="UP000094819"/>
    </source>
</evidence>
<dbReference type="Proteomes" id="UP000094819">
    <property type="component" value="Unassembled WGS sequence"/>
</dbReference>
<feature type="region of interest" description="Disordered" evidence="2">
    <location>
        <begin position="135"/>
        <end position="174"/>
    </location>
</feature>
<reference evidence="3 4" key="1">
    <citation type="submission" date="2016-06" db="EMBL/GenBank/DDBJ databases">
        <title>Evolution of pathogenesis and genome organization in the Tremellales.</title>
        <authorList>
            <person name="Cuomo C."/>
            <person name="Litvintseva A."/>
            <person name="Heitman J."/>
            <person name="Chen Y."/>
            <person name="Sun S."/>
            <person name="Springer D."/>
            <person name="Dromer F."/>
            <person name="Young S."/>
            <person name="Zeng Q."/>
            <person name="Chapman S."/>
            <person name="Gujja S."/>
            <person name="Saif S."/>
            <person name="Birren B."/>
        </authorList>
    </citation>
    <scope>NUCLEOTIDE SEQUENCE [LARGE SCALE GENOMIC DNA]</scope>
    <source>
        <strain evidence="3 4">CBS 7118</strain>
    </source>
</reference>
<feature type="compositionally biased region" description="Basic residues" evidence="2">
    <location>
        <begin position="682"/>
        <end position="691"/>
    </location>
</feature>
<dbReference type="InterPro" id="IPR015943">
    <property type="entry name" value="WD40/YVTN_repeat-like_dom_sf"/>
</dbReference>
<keyword evidence="1" id="KW-0853">WD repeat</keyword>
<dbReference type="OrthoDB" id="63070at2759"/>
<feature type="region of interest" description="Disordered" evidence="2">
    <location>
        <begin position="572"/>
        <end position="608"/>
    </location>
</feature>
<protein>
    <submittedName>
        <fullName evidence="3">WD-repeat protein 23</fullName>
    </submittedName>
</protein>
<dbReference type="SMART" id="SM00320">
    <property type="entry name" value="WD40"/>
    <property type="match status" value="4"/>
</dbReference>
<feature type="compositionally biased region" description="Basic and acidic residues" evidence="2">
    <location>
        <begin position="276"/>
        <end position="292"/>
    </location>
</feature>
<feature type="compositionally biased region" description="Low complexity" evidence="2">
    <location>
        <begin position="573"/>
        <end position="593"/>
    </location>
</feature>
<dbReference type="InterPro" id="IPR001680">
    <property type="entry name" value="WD40_rpt"/>
</dbReference>
<feature type="region of interest" description="Disordered" evidence="2">
    <location>
        <begin position="218"/>
        <end position="294"/>
    </location>
</feature>
<feature type="compositionally biased region" description="Low complexity" evidence="2">
    <location>
        <begin position="229"/>
        <end position="238"/>
    </location>
</feature>
<proteinExistence type="predicted"/>
<dbReference type="GO" id="GO:0043161">
    <property type="term" value="P:proteasome-mediated ubiquitin-dependent protein catabolic process"/>
    <property type="evidence" value="ECO:0007669"/>
    <property type="project" value="TreeGrafter"/>
</dbReference>
<feature type="compositionally biased region" description="Acidic residues" evidence="2">
    <location>
        <begin position="250"/>
        <end position="275"/>
    </location>
</feature>
<accession>A0A1E3IE25</accession>
<feature type="compositionally biased region" description="Polar residues" evidence="2">
    <location>
        <begin position="239"/>
        <end position="248"/>
    </location>
</feature>
<sequence>MPPHYTWIVDAGDDDEDYLPSEGDYQEHDDDDDDPEGVSRMRLELEDDPMDDDSQDEAELGFADLLQYAQAVADGTAPIQLSSGALPAALLQRLGSRAAAHTQDGWASKAKERQVEADPKGVELLRSGEFGRVGGWKVGGTGKGGRKRPRDWNKTVTGWSPPRPETGHNLVPNDPGTVVARYPAVPYVGQYAGEDYSIFYTATQYFTLHLYSTTANIHNGSITRPRPPRSSLAPAPLRTSQFPSSPGANTEDEEDEDDEEEEEEDDDDSEDEEDFIREQMFGRRRNSNEESSMKTIKRVQGVQGNWTVTDCDVDKKGQNMIYSSITPYVHMLRTDEFDTEHIELDFNSPGERHRYYGHGIWSIRFSADGQEIVAGASEGNIMVYDIEAQRRTLCVQGHIDDVNAVCFADQSSTNILISGSDDAYLKIWDRRSLSSNIPSGVLPGATEGITYVSAKGDGRYVVANSKDQAARLFDLRMMRNWGEFGGEEDAAGKYGARGFDYRQMHYPRPEPRSHPKDCSVMTFTGHSVLRTLIRCHFSPVESTGQSYIYSGSSDGRIHIWSLDGRVAQVLDRSQSTPLHPTSSSSSSTFSDPSAPLPPLPAQSTSMSHRSHTVRDVAWHGFEPTLMSTCWDMDGGYRRGGSVAKHEWKGMGKGRGSVEDWRVRREEEGEEGEREREREGRRERRGLRRLYA</sequence>
<feature type="repeat" description="WD" evidence="1">
    <location>
        <begin position="395"/>
        <end position="429"/>
    </location>
</feature>
<dbReference type="SUPFAM" id="SSF50978">
    <property type="entry name" value="WD40 repeat-like"/>
    <property type="match status" value="1"/>
</dbReference>
<comment type="caution">
    <text evidence="3">The sequence shown here is derived from an EMBL/GenBank/DDBJ whole genome shotgun (WGS) entry which is preliminary data.</text>
</comment>
<dbReference type="RefSeq" id="XP_019028842.1">
    <property type="nucleotide sequence ID" value="XM_019179225.1"/>
</dbReference>
<dbReference type="InterPro" id="IPR051859">
    <property type="entry name" value="DCAF"/>
</dbReference>
<feature type="compositionally biased region" description="Acidic residues" evidence="2">
    <location>
        <begin position="27"/>
        <end position="36"/>
    </location>
</feature>
<dbReference type="Gene3D" id="2.130.10.10">
    <property type="entry name" value="YVTN repeat-like/Quinoprotein amine dehydrogenase"/>
    <property type="match status" value="1"/>
</dbReference>
<dbReference type="PANTHER" id="PTHR19847:SF7">
    <property type="entry name" value="DDB1- AND CUL4-ASSOCIATED FACTOR 11"/>
    <property type="match status" value="1"/>
</dbReference>
<dbReference type="Pfam" id="PF00400">
    <property type="entry name" value="WD40"/>
    <property type="match status" value="3"/>
</dbReference>
<dbReference type="GeneID" id="30196426"/>
<dbReference type="PROSITE" id="PS50082">
    <property type="entry name" value="WD_REPEATS_2"/>
    <property type="match status" value="1"/>
</dbReference>
<evidence type="ECO:0000256" key="1">
    <source>
        <dbReference type="PROSITE-ProRule" id="PRU00221"/>
    </source>
</evidence>
<feature type="compositionally biased region" description="Basic and acidic residues" evidence="2">
    <location>
        <begin position="661"/>
        <end position="681"/>
    </location>
</feature>
<feature type="compositionally biased region" description="Acidic residues" evidence="2">
    <location>
        <begin position="45"/>
        <end position="56"/>
    </location>
</feature>
<dbReference type="InterPro" id="IPR036322">
    <property type="entry name" value="WD40_repeat_dom_sf"/>
</dbReference>